<dbReference type="GO" id="GO:0000166">
    <property type="term" value="F:nucleotide binding"/>
    <property type="evidence" value="ECO:0007669"/>
    <property type="project" value="UniProtKB-KW"/>
</dbReference>
<reference evidence="9 10" key="1">
    <citation type="submission" date="2020-04" db="EMBL/GenBank/DDBJ databases">
        <authorList>
            <person name="Hitch T.C.A."/>
            <person name="Wylensek D."/>
            <person name="Clavel T."/>
        </authorList>
    </citation>
    <scope>NUCLEOTIDE SEQUENCE [LARGE SCALE GENOMIC DNA]</scope>
    <source>
        <strain evidence="9 10">Oil-RF-744-FAT-WT-6-1</strain>
    </source>
</reference>
<keyword evidence="4 8" id="KW-0378">Hydrolase</keyword>
<evidence type="ECO:0000313" key="10">
    <source>
        <dbReference type="Proteomes" id="UP000591071"/>
    </source>
</evidence>
<evidence type="ECO:0000256" key="1">
    <source>
        <dbReference type="ARBA" id="ARBA00012506"/>
    </source>
</evidence>
<dbReference type="EMBL" id="JABAFG010000015">
    <property type="protein sequence ID" value="NME28802.1"/>
    <property type="molecule type" value="Genomic_DNA"/>
</dbReference>
<comment type="caution">
    <text evidence="9">The sequence shown here is derived from an EMBL/GenBank/DDBJ whole genome shotgun (WGS) entry which is preliminary data.</text>
</comment>
<evidence type="ECO:0000313" key="8">
    <source>
        <dbReference type="EMBL" id="MFG6271580.1"/>
    </source>
</evidence>
<dbReference type="GO" id="GO:0046872">
    <property type="term" value="F:metal ion binding"/>
    <property type="evidence" value="ECO:0007669"/>
    <property type="project" value="UniProtKB-KW"/>
</dbReference>
<dbReference type="SMART" id="SM00471">
    <property type="entry name" value="HDc"/>
    <property type="match status" value="1"/>
</dbReference>
<keyword evidence="11" id="KW-1185">Reference proteome</keyword>
<evidence type="ECO:0000259" key="7">
    <source>
        <dbReference type="PROSITE" id="PS51831"/>
    </source>
</evidence>
<proteinExistence type="predicted"/>
<sequence length="201" mass="22274">MYSTTLKEEIKSDLKSILSAHRYKHVLGVAKAARQLALRNDYDPDKAETAGLLHDAAKQLPLEEMQELARQSFGDRLDDAIMTNGGLLHGYAAVTVARTKYHLTDEEFLAALAHHTTGAEVMGTLEKIIFVADYIEENRDFDGVEHLRELAAADLDQAVLAGYDSTISHLLEQDKLIFAGTVINRNAQILAMQKKGRQKNG</sequence>
<dbReference type="InterPro" id="IPR051094">
    <property type="entry name" value="Diverse_Catalytic_Enzymes"/>
</dbReference>
<dbReference type="KEGG" id="mhw:ACT01_08485"/>
<accession>A0A848BSX4</accession>
<dbReference type="Proteomes" id="UP000591071">
    <property type="component" value="Unassembled WGS sequence"/>
</dbReference>
<keyword evidence="5" id="KW-0408">Iron</keyword>
<keyword evidence="2" id="KW-0479">Metal-binding</keyword>
<protein>
    <recommendedName>
        <fullName evidence="1">bis(5'-nucleosyl)-tetraphosphatase (symmetrical)</fullName>
        <ecNumber evidence="1">3.6.1.41</ecNumber>
    </recommendedName>
</protein>
<dbReference type="PANTHER" id="PTHR35795">
    <property type="entry name" value="SLR1885 PROTEIN"/>
    <property type="match status" value="1"/>
</dbReference>
<dbReference type="GO" id="GO:0008803">
    <property type="term" value="F:bis(5'-nucleosyl)-tetraphosphatase (symmetrical) activity"/>
    <property type="evidence" value="ECO:0007669"/>
    <property type="project" value="UniProtKB-EC"/>
</dbReference>
<dbReference type="InterPro" id="IPR003607">
    <property type="entry name" value="HD/PDEase_dom"/>
</dbReference>
<feature type="domain" description="HD" evidence="7">
    <location>
        <begin position="22"/>
        <end position="138"/>
    </location>
</feature>
<dbReference type="InterPro" id="IPR005249">
    <property type="entry name" value="YqeK"/>
</dbReference>
<dbReference type="EC" id="3.6.1.41" evidence="1"/>
<dbReference type="CDD" id="cd00077">
    <property type="entry name" value="HDc"/>
    <property type="match status" value="1"/>
</dbReference>
<evidence type="ECO:0000256" key="6">
    <source>
        <dbReference type="ARBA" id="ARBA00049417"/>
    </source>
</evidence>
<dbReference type="RefSeq" id="WP_059075830.1">
    <property type="nucleotide sequence ID" value="NZ_CP011940.1"/>
</dbReference>
<reference evidence="8 11" key="2">
    <citation type="submission" date="2024-10" db="EMBL/GenBank/DDBJ databases">
        <authorList>
            <person name="Sang B.-I."/>
            <person name="Prabhaharan D."/>
        </authorList>
    </citation>
    <scope>NUCLEOTIDE SEQUENCE [LARGE SCALE GENOMIC DNA]</scope>
    <source>
        <strain evidence="8 11">MH</strain>
    </source>
</reference>
<evidence type="ECO:0000313" key="9">
    <source>
        <dbReference type="EMBL" id="NME28802.1"/>
    </source>
</evidence>
<dbReference type="NCBIfam" id="TIGR00488">
    <property type="entry name" value="bis(5'-nucleosyl)-tetraphosphatase (symmetrical) YqeK"/>
    <property type="match status" value="1"/>
</dbReference>
<dbReference type="OrthoDB" id="5295945at2"/>
<dbReference type="SUPFAM" id="SSF109604">
    <property type="entry name" value="HD-domain/PDEase-like"/>
    <property type="match status" value="1"/>
</dbReference>
<dbReference type="PROSITE" id="PS51831">
    <property type="entry name" value="HD"/>
    <property type="match status" value="1"/>
</dbReference>
<dbReference type="Proteomes" id="UP001605989">
    <property type="component" value="Unassembled WGS sequence"/>
</dbReference>
<evidence type="ECO:0000313" key="11">
    <source>
        <dbReference type="Proteomes" id="UP001605989"/>
    </source>
</evidence>
<gene>
    <name evidence="8" type="primary">yqeK</name>
    <name evidence="8" type="ORF">ACGTZG_00070</name>
    <name evidence="9" type="ORF">HF872_09255</name>
</gene>
<dbReference type="PANTHER" id="PTHR35795:SF1">
    <property type="entry name" value="BIS(5'-NUCLEOSYL)-TETRAPHOSPHATASE, SYMMETRICAL"/>
    <property type="match status" value="1"/>
</dbReference>
<organism evidence="9 10">
    <name type="scientific">Megasphaera hexanoica</name>
    <dbReference type="NCBI Taxonomy" id="1675036"/>
    <lineage>
        <taxon>Bacteria</taxon>
        <taxon>Bacillati</taxon>
        <taxon>Bacillota</taxon>
        <taxon>Negativicutes</taxon>
        <taxon>Veillonellales</taxon>
        <taxon>Veillonellaceae</taxon>
        <taxon>Megasphaera</taxon>
    </lineage>
</organism>
<dbReference type="EMBL" id="JBIEKR010000001">
    <property type="protein sequence ID" value="MFG6271580.1"/>
    <property type="molecule type" value="Genomic_DNA"/>
</dbReference>
<comment type="catalytic activity">
    <reaction evidence="6">
        <text>P(1),P(4)-bis(5'-adenosyl) tetraphosphate + H2O = 2 ADP + 2 H(+)</text>
        <dbReference type="Rhea" id="RHEA:24252"/>
        <dbReference type="ChEBI" id="CHEBI:15377"/>
        <dbReference type="ChEBI" id="CHEBI:15378"/>
        <dbReference type="ChEBI" id="CHEBI:58141"/>
        <dbReference type="ChEBI" id="CHEBI:456216"/>
        <dbReference type="EC" id="3.6.1.41"/>
    </reaction>
</comment>
<dbReference type="Gene3D" id="1.10.3210.10">
    <property type="entry name" value="Hypothetical protein af1432"/>
    <property type="match status" value="1"/>
</dbReference>
<dbReference type="AlphaFoldDB" id="A0A848BSX4"/>
<keyword evidence="3" id="KW-0547">Nucleotide-binding</keyword>
<evidence type="ECO:0000256" key="4">
    <source>
        <dbReference type="ARBA" id="ARBA00022801"/>
    </source>
</evidence>
<evidence type="ECO:0000256" key="3">
    <source>
        <dbReference type="ARBA" id="ARBA00022741"/>
    </source>
</evidence>
<dbReference type="Pfam" id="PF01966">
    <property type="entry name" value="HD"/>
    <property type="match status" value="1"/>
</dbReference>
<evidence type="ECO:0000256" key="5">
    <source>
        <dbReference type="ARBA" id="ARBA00023004"/>
    </source>
</evidence>
<dbReference type="InterPro" id="IPR006674">
    <property type="entry name" value="HD_domain"/>
</dbReference>
<name>A0A848BSX4_9FIRM</name>
<evidence type="ECO:0000256" key="2">
    <source>
        <dbReference type="ARBA" id="ARBA00022723"/>
    </source>
</evidence>